<dbReference type="Pfam" id="PF13682">
    <property type="entry name" value="CZB"/>
    <property type="match status" value="1"/>
</dbReference>
<evidence type="ECO:0000313" key="2">
    <source>
        <dbReference type="EMBL" id="SFV70244.1"/>
    </source>
</evidence>
<evidence type="ECO:0000259" key="1">
    <source>
        <dbReference type="Pfam" id="PF13682"/>
    </source>
</evidence>
<dbReference type="InterPro" id="IPR025991">
    <property type="entry name" value="Chemoreceptor_zinc-bind_dom"/>
</dbReference>
<dbReference type="Gene3D" id="1.20.120.30">
    <property type="entry name" value="Aspartate receptor, ligand-binding domain"/>
    <property type="match status" value="1"/>
</dbReference>
<dbReference type="AlphaFoldDB" id="A0A1W1CWP7"/>
<organism evidence="2">
    <name type="scientific">hydrothermal vent metagenome</name>
    <dbReference type="NCBI Taxonomy" id="652676"/>
    <lineage>
        <taxon>unclassified sequences</taxon>
        <taxon>metagenomes</taxon>
        <taxon>ecological metagenomes</taxon>
    </lineage>
</organism>
<name>A0A1W1CWP7_9ZZZZ</name>
<feature type="domain" description="Chemoreceptor zinc-binding" evidence="1">
    <location>
        <begin position="17"/>
        <end position="78"/>
    </location>
</feature>
<reference evidence="2" key="1">
    <citation type="submission" date="2016-10" db="EMBL/GenBank/DDBJ databases">
        <authorList>
            <person name="de Groot N.N."/>
        </authorList>
    </citation>
    <scope>NUCLEOTIDE SEQUENCE</scope>
</reference>
<proteinExistence type="predicted"/>
<sequence>MTKQEMLDALEQAKKAHLQQMQKIEDGMDGKHVDNPTALSKKECEFGSWFYANEKEIRTVLGSQLFDRLDKGHEEWHKEYLPIFNVLFKENTKTGLFSKIFGSGKIDTLALDKAKAYFVELQKASDELLKVVESAIRRVSALPDTKFTTSV</sequence>
<gene>
    <name evidence="2" type="ORF">MNB_SM-6-1008</name>
</gene>
<protein>
    <submittedName>
        <fullName evidence="2">Methyl-accepting chemotaxis protein</fullName>
    </submittedName>
</protein>
<accession>A0A1W1CWP7</accession>
<dbReference type="EMBL" id="FPHK01000142">
    <property type="protein sequence ID" value="SFV70244.1"/>
    <property type="molecule type" value="Genomic_DNA"/>
</dbReference>